<keyword evidence="3" id="KW-0804">Transcription</keyword>
<dbReference type="PANTHER" id="PTHR47506">
    <property type="entry name" value="TRANSCRIPTIONAL REGULATORY PROTEIN"/>
    <property type="match status" value="1"/>
</dbReference>
<accession>A0A1M5VEZ2</accession>
<feature type="domain" description="HTH tetR-type" evidence="5">
    <location>
        <begin position="9"/>
        <end position="69"/>
    </location>
</feature>
<feature type="DNA-binding region" description="H-T-H motif" evidence="4">
    <location>
        <begin position="32"/>
        <end position="51"/>
    </location>
</feature>
<dbReference type="Gene3D" id="1.10.10.60">
    <property type="entry name" value="Homeodomain-like"/>
    <property type="match status" value="1"/>
</dbReference>
<keyword evidence="1" id="KW-0805">Transcription regulation</keyword>
<dbReference type="GO" id="GO:0003677">
    <property type="term" value="F:DNA binding"/>
    <property type="evidence" value="ECO:0007669"/>
    <property type="project" value="UniProtKB-UniRule"/>
</dbReference>
<dbReference type="InterPro" id="IPR036271">
    <property type="entry name" value="Tet_transcr_reg_TetR-rel_C_sf"/>
</dbReference>
<evidence type="ECO:0000256" key="1">
    <source>
        <dbReference type="ARBA" id="ARBA00023015"/>
    </source>
</evidence>
<keyword evidence="2 4" id="KW-0238">DNA-binding</keyword>
<protein>
    <submittedName>
        <fullName evidence="6">Transcriptional regulator, TetR family</fullName>
    </submittedName>
</protein>
<name>A0A1M5VEZ2_9BRAD</name>
<dbReference type="InterPro" id="IPR009057">
    <property type="entry name" value="Homeodomain-like_sf"/>
</dbReference>
<evidence type="ECO:0000313" key="6">
    <source>
        <dbReference type="EMBL" id="SHH73800.1"/>
    </source>
</evidence>
<evidence type="ECO:0000256" key="4">
    <source>
        <dbReference type="PROSITE-ProRule" id="PRU00335"/>
    </source>
</evidence>
<dbReference type="SUPFAM" id="SSF48498">
    <property type="entry name" value="Tetracyclin repressor-like, C-terminal domain"/>
    <property type="match status" value="1"/>
</dbReference>
<proteinExistence type="predicted"/>
<evidence type="ECO:0000313" key="7">
    <source>
        <dbReference type="Proteomes" id="UP000189796"/>
    </source>
</evidence>
<dbReference type="InterPro" id="IPR023772">
    <property type="entry name" value="DNA-bd_HTH_TetR-type_CS"/>
</dbReference>
<dbReference type="Pfam" id="PF00440">
    <property type="entry name" value="TetR_N"/>
    <property type="match status" value="1"/>
</dbReference>
<organism evidence="6 7">
    <name type="scientific">Bradyrhizobium erythrophlei</name>
    <dbReference type="NCBI Taxonomy" id="1437360"/>
    <lineage>
        <taxon>Bacteria</taxon>
        <taxon>Pseudomonadati</taxon>
        <taxon>Pseudomonadota</taxon>
        <taxon>Alphaproteobacteria</taxon>
        <taxon>Hyphomicrobiales</taxon>
        <taxon>Nitrobacteraceae</taxon>
        <taxon>Bradyrhizobium</taxon>
    </lineage>
</organism>
<dbReference type="RefSeq" id="WP_079604428.1">
    <property type="nucleotide sequence ID" value="NZ_LT670817.1"/>
</dbReference>
<sequence length="201" mass="22660">MSYPAEHRRLTKQKIVRSAGRLFNRRGFNTVSIDDVMADAGLTRGSFYSYFESKGDLYAQAVTQILNEKQLLSSDGVSIDPRAFDSAAQFVRDYLSREHFEDIDGTCPLIAFPTDFLREEHRVRQAFETVLRVMIDIFEQAMQRNGQAARSRARAIATLCVGGMVLARSIEDRGLADEIREAAMGIALSLGQWPRRTSCRS</sequence>
<dbReference type="PROSITE" id="PS01081">
    <property type="entry name" value="HTH_TETR_1"/>
    <property type="match status" value="1"/>
</dbReference>
<gene>
    <name evidence="6" type="ORF">SAMN05443248_5932</name>
</gene>
<reference evidence="6 7" key="1">
    <citation type="submission" date="2016-11" db="EMBL/GenBank/DDBJ databases">
        <authorList>
            <person name="Jaros S."/>
            <person name="Januszkiewicz K."/>
            <person name="Wedrychowicz H."/>
        </authorList>
    </citation>
    <scope>NUCLEOTIDE SEQUENCE [LARGE SCALE GENOMIC DNA]</scope>
    <source>
        <strain evidence="6 7">GAS138</strain>
    </source>
</reference>
<dbReference type="Gene3D" id="1.10.357.10">
    <property type="entry name" value="Tetracycline Repressor, domain 2"/>
    <property type="match status" value="1"/>
</dbReference>
<evidence type="ECO:0000259" key="5">
    <source>
        <dbReference type="PROSITE" id="PS50977"/>
    </source>
</evidence>
<dbReference type="EMBL" id="LT670817">
    <property type="protein sequence ID" value="SHH73800.1"/>
    <property type="molecule type" value="Genomic_DNA"/>
</dbReference>
<dbReference type="AlphaFoldDB" id="A0A1M5VEZ2"/>
<dbReference type="PROSITE" id="PS50977">
    <property type="entry name" value="HTH_TETR_2"/>
    <property type="match status" value="1"/>
</dbReference>
<dbReference type="PANTHER" id="PTHR47506:SF7">
    <property type="entry name" value="TRANSCRIPTIONAL REGULATORY PROTEIN"/>
    <property type="match status" value="1"/>
</dbReference>
<dbReference type="InterPro" id="IPR001647">
    <property type="entry name" value="HTH_TetR"/>
</dbReference>
<dbReference type="SUPFAM" id="SSF46689">
    <property type="entry name" value="Homeodomain-like"/>
    <property type="match status" value="1"/>
</dbReference>
<dbReference type="PRINTS" id="PR00455">
    <property type="entry name" value="HTHTETR"/>
</dbReference>
<dbReference type="Proteomes" id="UP000189796">
    <property type="component" value="Chromosome I"/>
</dbReference>
<dbReference type="OrthoDB" id="9798857at2"/>
<evidence type="ECO:0000256" key="3">
    <source>
        <dbReference type="ARBA" id="ARBA00023163"/>
    </source>
</evidence>
<evidence type="ECO:0000256" key="2">
    <source>
        <dbReference type="ARBA" id="ARBA00023125"/>
    </source>
</evidence>